<comment type="caution">
    <text evidence="1">The sequence shown here is derived from an EMBL/GenBank/DDBJ whole genome shotgun (WGS) entry which is preliminary data.</text>
</comment>
<dbReference type="RefSeq" id="WP_167704231.1">
    <property type="nucleotide sequence ID" value="NZ_CP118169.1"/>
</dbReference>
<protein>
    <submittedName>
        <fullName evidence="1">Uncharacterized protein</fullName>
    </submittedName>
</protein>
<keyword evidence="2" id="KW-1185">Reference proteome</keyword>
<evidence type="ECO:0000313" key="2">
    <source>
        <dbReference type="Proteomes" id="UP000752013"/>
    </source>
</evidence>
<proteinExistence type="predicted"/>
<dbReference type="AlphaFoldDB" id="A0A968GDR7"/>
<dbReference type="Proteomes" id="UP000752013">
    <property type="component" value="Unassembled WGS sequence"/>
</dbReference>
<dbReference type="EMBL" id="JAATLK010000002">
    <property type="protein sequence ID" value="NIZ47618.1"/>
    <property type="molecule type" value="Genomic_DNA"/>
</dbReference>
<evidence type="ECO:0000313" key="1">
    <source>
        <dbReference type="EMBL" id="NIZ47618.1"/>
    </source>
</evidence>
<name>A0A968GDR7_9SPIO</name>
<sequence length="108" mass="12389">MIESPLSLANYLVAVWSNVDQIMSLLEESALLESEIEYLLACDDIHLEWSHQHQTRVAHDPRSVAKALVAKVIAYRLATIPYYVPPRLFQDALEESNPRQPFWLGWGI</sequence>
<reference evidence="1" key="1">
    <citation type="submission" date="2020-03" db="EMBL/GenBank/DDBJ databases">
        <title>Spirochaetal bacteria isolated from arthropods constitute a novel genus Entomospira genus novum within the order Spirochaetales.</title>
        <authorList>
            <person name="Grana-Miraglia L."/>
            <person name="Sikutova S."/>
            <person name="Fingerle V."/>
            <person name="Sing A."/>
            <person name="Castillo-Ramirez S."/>
            <person name="Margos G."/>
            <person name="Rudolf I."/>
        </authorList>
    </citation>
    <scope>NUCLEOTIDE SEQUENCE</scope>
    <source>
        <strain evidence="1">BR208</strain>
    </source>
</reference>
<organism evidence="1 2">
    <name type="scientific">Entomospira nematocerorum</name>
    <dbReference type="NCBI Taxonomy" id="2719987"/>
    <lineage>
        <taxon>Bacteria</taxon>
        <taxon>Pseudomonadati</taxon>
        <taxon>Spirochaetota</taxon>
        <taxon>Spirochaetia</taxon>
        <taxon>Spirochaetales</taxon>
        <taxon>Spirochaetaceae</taxon>
        <taxon>Entomospira</taxon>
    </lineage>
</organism>
<gene>
    <name evidence="1" type="ORF">HCT46_06810</name>
</gene>
<accession>A0A968GDR7</accession>